<accession>A0A9N8ZGU4</accession>
<protein>
    <submittedName>
        <fullName evidence="1">2802_t:CDS:1</fullName>
    </submittedName>
</protein>
<evidence type="ECO:0000313" key="2">
    <source>
        <dbReference type="Proteomes" id="UP000789375"/>
    </source>
</evidence>
<dbReference type="EMBL" id="CAJVPP010000548">
    <property type="protein sequence ID" value="CAG8492547.1"/>
    <property type="molecule type" value="Genomic_DNA"/>
</dbReference>
<sequence length="67" mass="7709">VDHDTFLKYLKMSADNENSTALYNLGELYLNGRMGFEKDQQKGIQYLKLAAFKGQSKAKEILKQYDS</sequence>
<name>A0A9N8ZGU4_FUNMO</name>
<dbReference type="Proteomes" id="UP000789375">
    <property type="component" value="Unassembled WGS sequence"/>
</dbReference>
<dbReference type="Gene3D" id="1.25.40.10">
    <property type="entry name" value="Tetratricopeptide repeat domain"/>
    <property type="match status" value="1"/>
</dbReference>
<keyword evidence="2" id="KW-1185">Reference proteome</keyword>
<dbReference type="SMART" id="SM00671">
    <property type="entry name" value="SEL1"/>
    <property type="match status" value="1"/>
</dbReference>
<dbReference type="Pfam" id="PF08238">
    <property type="entry name" value="Sel1"/>
    <property type="match status" value="1"/>
</dbReference>
<organism evidence="1 2">
    <name type="scientific">Funneliformis mosseae</name>
    <name type="common">Endomycorrhizal fungus</name>
    <name type="synonym">Glomus mosseae</name>
    <dbReference type="NCBI Taxonomy" id="27381"/>
    <lineage>
        <taxon>Eukaryota</taxon>
        <taxon>Fungi</taxon>
        <taxon>Fungi incertae sedis</taxon>
        <taxon>Mucoromycota</taxon>
        <taxon>Glomeromycotina</taxon>
        <taxon>Glomeromycetes</taxon>
        <taxon>Glomerales</taxon>
        <taxon>Glomeraceae</taxon>
        <taxon>Funneliformis</taxon>
    </lineage>
</organism>
<evidence type="ECO:0000313" key="1">
    <source>
        <dbReference type="EMBL" id="CAG8492547.1"/>
    </source>
</evidence>
<feature type="non-terminal residue" evidence="1">
    <location>
        <position position="1"/>
    </location>
</feature>
<dbReference type="InterPro" id="IPR006597">
    <property type="entry name" value="Sel1-like"/>
</dbReference>
<proteinExistence type="predicted"/>
<comment type="caution">
    <text evidence="1">The sequence shown here is derived from an EMBL/GenBank/DDBJ whole genome shotgun (WGS) entry which is preliminary data.</text>
</comment>
<dbReference type="SUPFAM" id="SSF81901">
    <property type="entry name" value="HCP-like"/>
    <property type="match status" value="1"/>
</dbReference>
<dbReference type="AlphaFoldDB" id="A0A9N8ZGU4"/>
<reference evidence="1" key="1">
    <citation type="submission" date="2021-06" db="EMBL/GenBank/DDBJ databases">
        <authorList>
            <person name="Kallberg Y."/>
            <person name="Tangrot J."/>
            <person name="Rosling A."/>
        </authorList>
    </citation>
    <scope>NUCLEOTIDE SEQUENCE</scope>
    <source>
        <strain evidence="1">87-6 pot B 2015</strain>
    </source>
</reference>
<gene>
    <name evidence="1" type="ORF">FMOSSE_LOCUS3612</name>
</gene>
<dbReference type="InterPro" id="IPR011990">
    <property type="entry name" value="TPR-like_helical_dom_sf"/>
</dbReference>